<dbReference type="Gene3D" id="3.40.50.150">
    <property type="entry name" value="Vaccinia Virus protein VP39"/>
    <property type="match status" value="1"/>
</dbReference>
<dbReference type="Pfam" id="PF12847">
    <property type="entry name" value="Methyltransf_18"/>
    <property type="match status" value="1"/>
</dbReference>
<dbReference type="PANTHER" id="PTHR38451">
    <property type="entry name" value="TRNA (ADENINE(22)-N(1))-METHYLTRANSFERASE"/>
    <property type="match status" value="1"/>
</dbReference>
<reference evidence="1 2" key="1">
    <citation type="journal article" date="2014" name="Genome Announc.">
        <title>Complete Genome Sequence of Amino Acid-Utilizing Eubacterium acidaminophilum al-2 (DSM 3953).</title>
        <authorList>
            <person name="Poehlein A."/>
            <person name="Andreesen J.R."/>
            <person name="Daniel R."/>
        </authorList>
    </citation>
    <scope>NUCLEOTIDE SEQUENCE [LARGE SCALE GENOMIC DNA]</scope>
    <source>
        <strain evidence="1 2">DSM 3953</strain>
    </source>
</reference>
<dbReference type="OrthoDB" id="5881184at2"/>
<gene>
    <name evidence="1" type="ORF">EAL2_c13840</name>
</gene>
<dbReference type="eggNOG" id="COG2384">
    <property type="taxonomic scope" value="Bacteria"/>
</dbReference>
<dbReference type="AlphaFoldDB" id="W8T4L1"/>
<dbReference type="Proteomes" id="UP000019591">
    <property type="component" value="Chromosome"/>
</dbReference>
<dbReference type="KEGG" id="eac:EAL2_c13840"/>
<sequence>MSIGNRLEAIARFVDRGARVADVGTDHGYIPVYLVKKGYSSFVVASDINTGPLEKAVSYVRLNGLEKNIETRLGGGLCVLIAGEVDEIIIAGMGGVLMANIIEESMGVAKSAKKLILQPMQAPDELRRYLLGAGFEITREALVKEDGKIYEIMTARYTNNVAGENDEIYFEVGKGLLDSSDPLLGEFLDRKIKKYEDIAISIEGIKTQKAQERREYCLLKIERLKELRKRALEGDN</sequence>
<proteinExistence type="predicted"/>
<dbReference type="STRING" id="1286171.EAL2_c13840"/>
<evidence type="ECO:0000313" key="2">
    <source>
        <dbReference type="Proteomes" id="UP000019591"/>
    </source>
</evidence>
<keyword evidence="2" id="KW-1185">Reference proteome</keyword>
<organism evidence="1 2">
    <name type="scientific">Peptoclostridium acidaminophilum DSM 3953</name>
    <dbReference type="NCBI Taxonomy" id="1286171"/>
    <lineage>
        <taxon>Bacteria</taxon>
        <taxon>Bacillati</taxon>
        <taxon>Bacillota</taxon>
        <taxon>Clostridia</taxon>
        <taxon>Peptostreptococcales</taxon>
        <taxon>Peptoclostridiaceae</taxon>
        <taxon>Peptoclostridium</taxon>
    </lineage>
</organism>
<dbReference type="HOGENOM" id="CLU_071037_1_0_9"/>
<dbReference type="PIRSF" id="PIRSF018637">
    <property type="entry name" value="TrmK"/>
    <property type="match status" value="1"/>
</dbReference>
<dbReference type="SUPFAM" id="SSF53335">
    <property type="entry name" value="S-adenosyl-L-methionine-dependent methyltransferases"/>
    <property type="match status" value="1"/>
</dbReference>
<name>W8T4L1_PEPAC</name>
<dbReference type="RefSeq" id="WP_025435663.1">
    <property type="nucleotide sequence ID" value="NZ_CP007452.1"/>
</dbReference>
<protein>
    <submittedName>
        <fullName evidence="1">Uncharacterized protein</fullName>
    </submittedName>
</protein>
<dbReference type="EMBL" id="CP007452">
    <property type="protein sequence ID" value="AHM56679.1"/>
    <property type="molecule type" value="Genomic_DNA"/>
</dbReference>
<evidence type="ECO:0000313" key="1">
    <source>
        <dbReference type="EMBL" id="AHM56679.1"/>
    </source>
</evidence>
<dbReference type="PATRIC" id="fig|1286171.3.peg.1333"/>
<dbReference type="GO" id="GO:0160105">
    <property type="term" value="F:tRNA (adenine(22)-N1)-methyltransferase activity"/>
    <property type="evidence" value="ECO:0007669"/>
    <property type="project" value="InterPro"/>
</dbReference>
<dbReference type="PANTHER" id="PTHR38451:SF1">
    <property type="entry name" value="TRNA (ADENINE(22)-N(1))-METHYLTRANSFERASE"/>
    <property type="match status" value="1"/>
</dbReference>
<dbReference type="InterPro" id="IPR006901">
    <property type="entry name" value="TrmK"/>
</dbReference>
<dbReference type="InterPro" id="IPR029063">
    <property type="entry name" value="SAM-dependent_MTases_sf"/>
</dbReference>
<accession>W8T4L1</accession>